<evidence type="ECO:0000256" key="3">
    <source>
        <dbReference type="ARBA" id="ARBA00022692"/>
    </source>
</evidence>
<sequence>MELLVDILILLKNVAVAFLLSWINFFIPRRCKCVKGEIVLVTGAASGMGCDMILEFAKLGAITVAWDVNSHGLEDTKQLVEAVGGKCYTFVCDVSDRKQVKQVADQVRRQVGDVSILVNNAGVVFGKKLLELTDEEIERTMGVNLMAQIWTTKEFLPSMLENNHGHVVNMGSSAGLVGLSQLVDYSTSKFGVVGFTQTLNYELHFSGHDGVATTLVCPSFVKTGMFAGCKMEYPLILPDLEQHPTVMRIMQAILTNQTEIYLPRMVYPMVALKHVIPVAAMKEVIRFFRAHKFMEPFSRRKNMDDLQINTEE</sequence>
<proteinExistence type="inferred from homology"/>
<accession>A0A3S1A651</accession>
<gene>
    <name evidence="14" type="ORF">EGW08_000586</name>
</gene>
<keyword evidence="6" id="KW-0560">Oxidoreductase</keyword>
<keyword evidence="3 13" id="KW-0812">Transmembrane</keyword>
<evidence type="ECO:0000256" key="4">
    <source>
        <dbReference type="ARBA" id="ARBA00022857"/>
    </source>
</evidence>
<dbReference type="AlphaFoldDB" id="A0A3S1A651"/>
<evidence type="ECO:0000256" key="8">
    <source>
        <dbReference type="ARBA" id="ARBA00023136"/>
    </source>
</evidence>
<dbReference type="InterPro" id="IPR002347">
    <property type="entry name" value="SDR_fam"/>
</dbReference>
<dbReference type="Pfam" id="PF00106">
    <property type="entry name" value="adh_short"/>
    <property type="match status" value="1"/>
</dbReference>
<dbReference type="SUPFAM" id="SSF51735">
    <property type="entry name" value="NAD(P)-binding Rossmann-fold domains"/>
    <property type="match status" value="1"/>
</dbReference>
<dbReference type="FunFam" id="3.40.50.720:FF:000131">
    <property type="entry name" value="Short-chain dehydrogenase/reductase 3"/>
    <property type="match status" value="1"/>
</dbReference>
<dbReference type="PANTHER" id="PTHR24322">
    <property type="entry name" value="PKSB"/>
    <property type="match status" value="1"/>
</dbReference>
<comment type="subcellular location">
    <subcellularLocation>
        <location evidence="1">Membrane</location>
        <topology evidence="1">Multi-pass membrane protein</topology>
    </subcellularLocation>
</comment>
<dbReference type="InterPro" id="IPR036291">
    <property type="entry name" value="NAD(P)-bd_dom_sf"/>
</dbReference>
<evidence type="ECO:0000256" key="13">
    <source>
        <dbReference type="SAM" id="Phobius"/>
    </source>
</evidence>
<dbReference type="Gene3D" id="3.40.50.720">
    <property type="entry name" value="NAD(P)-binding Rossmann-like Domain"/>
    <property type="match status" value="1"/>
</dbReference>
<evidence type="ECO:0000256" key="12">
    <source>
        <dbReference type="RuleBase" id="RU000363"/>
    </source>
</evidence>
<dbReference type="GO" id="GO:0016020">
    <property type="term" value="C:membrane"/>
    <property type="evidence" value="ECO:0007669"/>
    <property type="project" value="UniProtKB-SubCell"/>
</dbReference>
<name>A0A3S1A651_ELYCH</name>
<evidence type="ECO:0000256" key="2">
    <source>
        <dbReference type="ARBA" id="ARBA00006484"/>
    </source>
</evidence>
<evidence type="ECO:0000313" key="15">
    <source>
        <dbReference type="Proteomes" id="UP000271974"/>
    </source>
</evidence>
<dbReference type="PRINTS" id="PR00080">
    <property type="entry name" value="SDRFAMILY"/>
</dbReference>
<comment type="function">
    <text evidence="9">Catalyzes the reduction of all-trans-retinal to all-trans-retinol in the presence of NADPH.</text>
</comment>
<keyword evidence="4" id="KW-0521">NADP</keyword>
<dbReference type="EMBL" id="RQTK01000008">
    <property type="protein sequence ID" value="RUS91613.1"/>
    <property type="molecule type" value="Genomic_DNA"/>
</dbReference>
<dbReference type="GO" id="GO:0052650">
    <property type="term" value="F:all-trans-retinol dehydrogenase (NADP+) activity"/>
    <property type="evidence" value="ECO:0007669"/>
    <property type="project" value="UniProtKB-ARBA"/>
</dbReference>
<evidence type="ECO:0000256" key="5">
    <source>
        <dbReference type="ARBA" id="ARBA00022989"/>
    </source>
</evidence>
<keyword evidence="5 13" id="KW-1133">Transmembrane helix</keyword>
<dbReference type="CDD" id="cd05339">
    <property type="entry name" value="17beta-HSDXI-like_SDR_c"/>
    <property type="match status" value="1"/>
</dbReference>
<dbReference type="GO" id="GO:0005811">
    <property type="term" value="C:lipid droplet"/>
    <property type="evidence" value="ECO:0007669"/>
    <property type="project" value="TreeGrafter"/>
</dbReference>
<reference evidence="14 15" key="1">
    <citation type="submission" date="2019-01" db="EMBL/GenBank/DDBJ databases">
        <title>A draft genome assembly of the solar-powered sea slug Elysia chlorotica.</title>
        <authorList>
            <person name="Cai H."/>
            <person name="Li Q."/>
            <person name="Fang X."/>
            <person name="Li J."/>
            <person name="Curtis N.E."/>
            <person name="Altenburger A."/>
            <person name="Shibata T."/>
            <person name="Feng M."/>
            <person name="Maeda T."/>
            <person name="Schwartz J.A."/>
            <person name="Shigenobu S."/>
            <person name="Lundholm N."/>
            <person name="Nishiyama T."/>
            <person name="Yang H."/>
            <person name="Hasebe M."/>
            <person name="Li S."/>
            <person name="Pierce S.K."/>
            <person name="Wang J."/>
        </authorList>
    </citation>
    <scope>NUCLEOTIDE SEQUENCE [LARGE SCALE GENOMIC DNA]</scope>
    <source>
        <strain evidence="14">EC2010</strain>
        <tissue evidence="14">Whole organism of an adult</tissue>
    </source>
</reference>
<dbReference type="PANTHER" id="PTHR24322:SF736">
    <property type="entry name" value="RETINOL DEHYDROGENASE 10"/>
    <property type="match status" value="1"/>
</dbReference>
<dbReference type="Proteomes" id="UP000271974">
    <property type="component" value="Unassembled WGS sequence"/>
</dbReference>
<protein>
    <recommendedName>
        <fullName evidence="10">Short-chain dehydrogenase/reductase 3</fullName>
    </recommendedName>
    <alternativeName>
        <fullName evidence="11">Retinal short-chain dehydrogenase/reductase 1</fullName>
    </alternativeName>
</protein>
<organism evidence="14 15">
    <name type="scientific">Elysia chlorotica</name>
    <name type="common">Eastern emerald elysia</name>
    <name type="synonym">Sea slug</name>
    <dbReference type="NCBI Taxonomy" id="188477"/>
    <lineage>
        <taxon>Eukaryota</taxon>
        <taxon>Metazoa</taxon>
        <taxon>Spiralia</taxon>
        <taxon>Lophotrochozoa</taxon>
        <taxon>Mollusca</taxon>
        <taxon>Gastropoda</taxon>
        <taxon>Heterobranchia</taxon>
        <taxon>Euthyneura</taxon>
        <taxon>Panpulmonata</taxon>
        <taxon>Sacoglossa</taxon>
        <taxon>Placobranchoidea</taxon>
        <taxon>Plakobranchidae</taxon>
        <taxon>Elysia</taxon>
    </lineage>
</organism>
<dbReference type="OrthoDB" id="10253736at2759"/>
<evidence type="ECO:0000313" key="14">
    <source>
        <dbReference type="EMBL" id="RUS91613.1"/>
    </source>
</evidence>
<evidence type="ECO:0000256" key="11">
    <source>
        <dbReference type="ARBA" id="ARBA00082544"/>
    </source>
</evidence>
<evidence type="ECO:0000256" key="10">
    <source>
        <dbReference type="ARBA" id="ARBA00068717"/>
    </source>
</evidence>
<dbReference type="PRINTS" id="PR00081">
    <property type="entry name" value="GDHRDH"/>
</dbReference>
<evidence type="ECO:0000256" key="9">
    <source>
        <dbReference type="ARBA" id="ARBA00059620"/>
    </source>
</evidence>
<evidence type="ECO:0000256" key="1">
    <source>
        <dbReference type="ARBA" id="ARBA00004141"/>
    </source>
</evidence>
<comment type="similarity">
    <text evidence="2 12">Belongs to the short-chain dehydrogenases/reductases (SDR) family.</text>
</comment>
<keyword evidence="7" id="KW-0443">Lipid metabolism</keyword>
<comment type="caution">
    <text evidence="14">The sequence shown here is derived from an EMBL/GenBank/DDBJ whole genome shotgun (WGS) entry which is preliminary data.</text>
</comment>
<evidence type="ECO:0000256" key="7">
    <source>
        <dbReference type="ARBA" id="ARBA00023098"/>
    </source>
</evidence>
<feature type="transmembrane region" description="Helical" evidence="13">
    <location>
        <begin position="7"/>
        <end position="27"/>
    </location>
</feature>
<dbReference type="STRING" id="188477.A0A3S1A651"/>
<keyword evidence="15" id="KW-1185">Reference proteome</keyword>
<keyword evidence="8 13" id="KW-0472">Membrane</keyword>
<evidence type="ECO:0000256" key="6">
    <source>
        <dbReference type="ARBA" id="ARBA00023002"/>
    </source>
</evidence>